<evidence type="ECO:0000313" key="5">
    <source>
        <dbReference type="EMBL" id="GAA2480017.1"/>
    </source>
</evidence>
<dbReference type="InterPro" id="IPR013656">
    <property type="entry name" value="PAS_4"/>
</dbReference>
<feature type="compositionally biased region" description="Basic and acidic residues" evidence="2">
    <location>
        <begin position="14"/>
        <end position="23"/>
    </location>
</feature>
<dbReference type="InterPro" id="IPR036457">
    <property type="entry name" value="PPM-type-like_dom_sf"/>
</dbReference>
<feature type="domain" description="GAF" evidence="3">
    <location>
        <begin position="345"/>
        <end position="492"/>
    </location>
</feature>
<keyword evidence="6" id="KW-1185">Reference proteome</keyword>
<feature type="region of interest" description="Disordered" evidence="2">
    <location>
        <begin position="1350"/>
        <end position="1371"/>
    </location>
</feature>
<keyword evidence="1" id="KW-0378">Hydrolase</keyword>
<dbReference type="InterPro" id="IPR001932">
    <property type="entry name" value="PPM-type_phosphatase-like_dom"/>
</dbReference>
<feature type="domain" description="PPM-type phosphatase" evidence="4">
    <location>
        <begin position="510"/>
        <end position="690"/>
    </location>
</feature>
<feature type="compositionally biased region" description="Acidic residues" evidence="2">
    <location>
        <begin position="1"/>
        <end position="13"/>
    </location>
</feature>
<dbReference type="InterPro" id="IPR052016">
    <property type="entry name" value="Bact_Sigma-Reg"/>
</dbReference>
<dbReference type="Pfam" id="PF13185">
    <property type="entry name" value="GAF_2"/>
    <property type="match status" value="1"/>
</dbReference>
<evidence type="ECO:0000259" key="4">
    <source>
        <dbReference type="SMART" id="SM00331"/>
    </source>
</evidence>
<dbReference type="InterPro" id="IPR003018">
    <property type="entry name" value="GAF"/>
</dbReference>
<evidence type="ECO:0000259" key="3">
    <source>
        <dbReference type="SMART" id="SM00065"/>
    </source>
</evidence>
<gene>
    <name evidence="5" type="ORF">GCM10010406_15300</name>
</gene>
<feature type="compositionally biased region" description="Low complexity" evidence="2">
    <location>
        <begin position="1362"/>
        <end position="1371"/>
    </location>
</feature>
<dbReference type="Pfam" id="PF07228">
    <property type="entry name" value="SpoIIE"/>
    <property type="match status" value="2"/>
</dbReference>
<dbReference type="Gene3D" id="3.30.450.20">
    <property type="entry name" value="PAS domain"/>
    <property type="match status" value="1"/>
</dbReference>
<dbReference type="InterPro" id="IPR035965">
    <property type="entry name" value="PAS-like_dom_sf"/>
</dbReference>
<evidence type="ECO:0000256" key="1">
    <source>
        <dbReference type="ARBA" id="ARBA00022801"/>
    </source>
</evidence>
<feature type="region of interest" description="Disordered" evidence="2">
    <location>
        <begin position="668"/>
        <end position="817"/>
    </location>
</feature>
<feature type="compositionally biased region" description="Pro residues" evidence="2">
    <location>
        <begin position="738"/>
        <end position="753"/>
    </location>
</feature>
<feature type="region of interest" description="Disordered" evidence="2">
    <location>
        <begin position="1"/>
        <end position="23"/>
    </location>
</feature>
<reference evidence="5 6" key="1">
    <citation type="journal article" date="2019" name="Int. J. Syst. Evol. Microbiol.">
        <title>The Global Catalogue of Microorganisms (GCM) 10K type strain sequencing project: providing services to taxonomists for standard genome sequencing and annotation.</title>
        <authorList>
            <consortium name="The Broad Institute Genomics Platform"/>
            <consortium name="The Broad Institute Genome Sequencing Center for Infectious Disease"/>
            <person name="Wu L."/>
            <person name="Ma J."/>
        </authorList>
    </citation>
    <scope>NUCLEOTIDE SEQUENCE [LARGE SCALE GENOMIC DNA]</scope>
    <source>
        <strain evidence="5 6">JCM 6307</strain>
    </source>
</reference>
<dbReference type="SMART" id="SM00065">
    <property type="entry name" value="GAF"/>
    <property type="match status" value="2"/>
</dbReference>
<dbReference type="SUPFAM" id="SSF55785">
    <property type="entry name" value="PYP-like sensor domain (PAS domain)"/>
    <property type="match status" value="1"/>
</dbReference>
<dbReference type="SUPFAM" id="SSF55781">
    <property type="entry name" value="GAF domain-like"/>
    <property type="match status" value="3"/>
</dbReference>
<dbReference type="Gene3D" id="3.30.450.40">
    <property type="match status" value="3"/>
</dbReference>
<feature type="compositionally biased region" description="Basic residues" evidence="2">
    <location>
        <begin position="702"/>
        <end position="719"/>
    </location>
</feature>
<comment type="caution">
    <text evidence="5">The sequence shown here is derived from an EMBL/GenBank/DDBJ whole genome shotgun (WGS) entry which is preliminary data.</text>
</comment>
<proteinExistence type="predicted"/>
<dbReference type="EMBL" id="BAAATA010000006">
    <property type="protein sequence ID" value="GAA2480017.1"/>
    <property type="molecule type" value="Genomic_DNA"/>
</dbReference>
<dbReference type="Gene3D" id="3.60.40.10">
    <property type="entry name" value="PPM-type phosphatase domain"/>
    <property type="match status" value="2"/>
</dbReference>
<name>A0ABN3L951_9ACTN</name>
<sequence length="1371" mass="142688">MTDPEDALPEDALPDGRDLPDGREHTLAALGAHLARAVRDTGAYGGGLYLLPPGEKALQLAVMTGLPTELAGPWLRVGLAAPVPAAEAVRRRTLIWLGDQHQMARLYPRAGMGMPYSFASATAPVLTPSAVHGVIVLLWPDSRPADLSPAERARITGACDRLARLLERAAHSGRPVLPEPDPVTVPLPAPPGGEALPAGRESGGRVVAESLERLPEGLCSLDPAGHITHITRRGAELVGETADRLLGTRPWRSLPWLYDPVYEDRYRAALMSRRPTSFVALRPPDSRLFFELYPDATGITVRIRPVRAGEDGPAPRPDTDPAAQTRPGALYHLMHLAGALTEAVGAQDVLDRTAEQIAPAFGARALALAVAEGGRLRVIGRRGFRADTMDRLDGTPLDAPTPGARTVATGLPSFFSTRQELERAHPARRGVDDGMAAWAFLPLVVSGRPVGLCVLGFARPHAFTTDERAVLTSLCGFIAQALDRARLYDTKHRIAHGLQTSLLPHALPVVPGLEVAARYLPGTRGMDIGGDFYDLVRIDGTTLGAVIGDVQGHNVTAAALMGQVRTAVRAFAASGADPAEVLDRTNRLLTGLDPGLFTSCLYLRLDLREQRAAVASAGHPPALLRGPGGGTGPLGTPACLLLGVEPEAEYRSTVHAWPRGSVLRALHRRPGRDLRARPGPRYGGAGRADRTLRGPSGGGARRPPRGLRPAQRRPQRRHRPADPAPGRLRSSRAAPGPVRAPRPPPVPAAPAPVPFAIRGAAGDRCRREPVTGLPQPPSERRDGGAPRPAAAPLLTVNPASPPSGAPHTAAVPPSRSTVRAAPEVLEALARRGPSPVVVCDGAGRAVLVGEAAAALLPGLDEGAVLGPGTVPAWLARGQELAAAAGDGPVEVRGDLAGRTATARSTALPGGFRAWTLVDAAPRDAAGRRPDDEHGRMEFLDRASARLLASLNRRRSVAATAELAAELADAAAVITSSRAHGAEATVAGGRGRPAAVAVPGAELEALPGIAEALARFPPAPSRCLATGRVPARLLPDGFGAAGSALLVPLPGSGAPVGALLLVRRPGNGVFTAEEEVFARVFAARAGGAISAAALYEDRTETMTVLQRNLLPPVLRSTAGIDLAASYRPARAADLIGGDFYDVHPSPRPGGETAVVLGDVCGKGPEAAVLTGKIRNTLAALRRVEDDHERLLQHLNGALLEEGAEDGEDDRFATLVLAGATPRAPDGDRPGGGILLRLTAAGHPAPLLVRRDGTVEEAPTRGTLVGAVPLVTATTWTTVLEPGETCLLFSDGVTEARGGPAGGEMFGEERLRAALEGCADMPAGAVVERAGVAVSQWLAGNDHDDIVLLGIGAPRRPRPPAGPRAPAARGGTA</sequence>
<organism evidence="5 6">
    <name type="scientific">Streptomyces thermolineatus</name>
    <dbReference type="NCBI Taxonomy" id="44033"/>
    <lineage>
        <taxon>Bacteria</taxon>
        <taxon>Bacillati</taxon>
        <taxon>Actinomycetota</taxon>
        <taxon>Actinomycetes</taxon>
        <taxon>Kitasatosporales</taxon>
        <taxon>Streptomycetaceae</taxon>
        <taxon>Streptomyces</taxon>
    </lineage>
</organism>
<dbReference type="Proteomes" id="UP001501358">
    <property type="component" value="Unassembled WGS sequence"/>
</dbReference>
<feature type="domain" description="GAF" evidence="3">
    <location>
        <begin position="948"/>
        <end position="1098"/>
    </location>
</feature>
<dbReference type="PANTHER" id="PTHR43156:SF2">
    <property type="entry name" value="STAGE II SPORULATION PROTEIN E"/>
    <property type="match status" value="1"/>
</dbReference>
<dbReference type="Pfam" id="PF08448">
    <property type="entry name" value="PAS_4"/>
    <property type="match status" value="1"/>
</dbReference>
<evidence type="ECO:0000313" key="6">
    <source>
        <dbReference type="Proteomes" id="UP001501358"/>
    </source>
</evidence>
<dbReference type="InterPro" id="IPR029016">
    <property type="entry name" value="GAF-like_dom_sf"/>
</dbReference>
<protein>
    <recommendedName>
        <fullName evidence="7">Magnesium or manganese-dependent protein phosphatase</fullName>
    </recommendedName>
</protein>
<feature type="domain" description="PPM-type phosphatase" evidence="4">
    <location>
        <begin position="1116"/>
        <end position="1351"/>
    </location>
</feature>
<dbReference type="PANTHER" id="PTHR43156">
    <property type="entry name" value="STAGE II SPORULATION PROTEIN E-RELATED"/>
    <property type="match status" value="1"/>
</dbReference>
<evidence type="ECO:0008006" key="7">
    <source>
        <dbReference type="Google" id="ProtNLM"/>
    </source>
</evidence>
<dbReference type="SMART" id="SM00331">
    <property type="entry name" value="PP2C_SIG"/>
    <property type="match status" value="2"/>
</dbReference>
<accession>A0ABN3L951</accession>
<evidence type="ECO:0000256" key="2">
    <source>
        <dbReference type="SAM" id="MobiDB-lite"/>
    </source>
</evidence>